<organism evidence="2">
    <name type="scientific">bioreactor metagenome</name>
    <dbReference type="NCBI Taxonomy" id="1076179"/>
    <lineage>
        <taxon>unclassified sequences</taxon>
        <taxon>metagenomes</taxon>
        <taxon>ecological metagenomes</taxon>
    </lineage>
</organism>
<feature type="transmembrane region" description="Helical" evidence="1">
    <location>
        <begin position="95"/>
        <end position="121"/>
    </location>
</feature>
<dbReference type="EMBL" id="VSSQ01010308">
    <property type="protein sequence ID" value="MPM43978.1"/>
    <property type="molecule type" value="Genomic_DNA"/>
</dbReference>
<proteinExistence type="predicted"/>
<protein>
    <submittedName>
        <fullName evidence="2">Uncharacterized protein</fullName>
    </submittedName>
</protein>
<reference evidence="2" key="1">
    <citation type="submission" date="2019-08" db="EMBL/GenBank/DDBJ databases">
        <authorList>
            <person name="Kucharzyk K."/>
            <person name="Murdoch R.W."/>
            <person name="Higgins S."/>
            <person name="Loffler F."/>
        </authorList>
    </citation>
    <scope>NUCLEOTIDE SEQUENCE</scope>
</reference>
<comment type="caution">
    <text evidence="2">The sequence shown here is derived from an EMBL/GenBank/DDBJ whole genome shotgun (WGS) entry which is preliminary data.</text>
</comment>
<gene>
    <name evidence="2" type="ORF">SDC9_90656</name>
</gene>
<sequence length="181" mass="19471">MQVRPSVMTACVSIVTVEVSPSFVTVMVSLPTGTFTVVPSSEITALCVLSSQLTSAPSASLTNRTGIMVRLLPSMYGWVSGKLTSRSLTRTEGTAALFTVVAVFVVAVLTAVFFAAAWLAAVAEAPVMQTAPITNATASRIEILFFMVCLLIIVRFFLSKMRCSEQRDMREQGRCKEGYAV</sequence>
<evidence type="ECO:0000313" key="2">
    <source>
        <dbReference type="EMBL" id="MPM43978.1"/>
    </source>
</evidence>
<keyword evidence="1" id="KW-0812">Transmembrane</keyword>
<accession>A0A644ZU94</accession>
<keyword evidence="1" id="KW-0472">Membrane</keyword>
<keyword evidence="1" id="KW-1133">Transmembrane helix</keyword>
<dbReference type="AlphaFoldDB" id="A0A644ZU94"/>
<feature type="transmembrane region" description="Helical" evidence="1">
    <location>
        <begin position="141"/>
        <end position="158"/>
    </location>
</feature>
<evidence type="ECO:0000256" key="1">
    <source>
        <dbReference type="SAM" id="Phobius"/>
    </source>
</evidence>
<name>A0A644ZU94_9ZZZZ</name>